<evidence type="ECO:0000256" key="1">
    <source>
        <dbReference type="SAM" id="Phobius"/>
    </source>
</evidence>
<dbReference type="Proteomes" id="UP000005952">
    <property type="component" value="Chromosome"/>
</dbReference>
<feature type="transmembrane region" description="Helical" evidence="1">
    <location>
        <begin position="427"/>
        <end position="451"/>
    </location>
</feature>
<feature type="transmembrane region" description="Helical" evidence="1">
    <location>
        <begin position="256"/>
        <end position="278"/>
    </location>
</feature>
<reference evidence="2 3" key="1">
    <citation type="journal article" date="2013" name="Genome Announc.">
        <title>Genome sequences for three denitrifying bacterial strains isolated from a uranium- and nitrate-contaminated subsurface environment.</title>
        <authorList>
            <person name="Venkatramanan R."/>
            <person name="Prakash O."/>
            <person name="Woyke T."/>
            <person name="Chain P."/>
            <person name="Goodwin L.A."/>
            <person name="Watson D."/>
            <person name="Brooks S."/>
            <person name="Kostka J.E."/>
            <person name="Green S.J."/>
        </authorList>
    </citation>
    <scope>NUCLEOTIDE SEQUENCE [LARGE SCALE GENOMIC DNA]</scope>
    <source>
        <strain evidence="2 3">1NES1</strain>
    </source>
</reference>
<gene>
    <name evidence="2" type="ORF">HYPDE_31883</name>
</gene>
<keyword evidence="3" id="KW-1185">Reference proteome</keyword>
<dbReference type="RefSeq" id="WP_015598082.1">
    <property type="nucleotide sequence ID" value="NC_021172.1"/>
</dbReference>
<dbReference type="eggNOG" id="ENOG502ZFY7">
    <property type="taxonomic scope" value="Bacteria"/>
</dbReference>
<dbReference type="KEGG" id="hdt:HYPDE_31883"/>
<evidence type="ECO:0000313" key="2">
    <source>
        <dbReference type="EMBL" id="AGK58051.1"/>
    </source>
</evidence>
<dbReference type="AlphaFoldDB" id="N0BC24"/>
<dbReference type="EMBL" id="CP005587">
    <property type="protein sequence ID" value="AGK58051.1"/>
    <property type="molecule type" value="Genomic_DNA"/>
</dbReference>
<accession>N0BC24</accession>
<proteinExistence type="predicted"/>
<name>N0BC24_9HYPH</name>
<evidence type="ECO:0000313" key="3">
    <source>
        <dbReference type="Proteomes" id="UP000005952"/>
    </source>
</evidence>
<dbReference type="HOGENOM" id="CLU_435305_0_0_5"/>
<organism evidence="2 3">
    <name type="scientific">Hyphomicrobium denitrificans 1NES1</name>
    <dbReference type="NCBI Taxonomy" id="670307"/>
    <lineage>
        <taxon>Bacteria</taxon>
        <taxon>Pseudomonadati</taxon>
        <taxon>Pseudomonadota</taxon>
        <taxon>Alphaproteobacteria</taxon>
        <taxon>Hyphomicrobiales</taxon>
        <taxon>Hyphomicrobiaceae</taxon>
        <taxon>Hyphomicrobium</taxon>
    </lineage>
</organism>
<dbReference type="Gene3D" id="3.40.50.1820">
    <property type="entry name" value="alpha/beta hydrolase"/>
    <property type="match status" value="1"/>
</dbReference>
<keyword evidence="1" id="KW-0812">Transmembrane</keyword>
<dbReference type="InterPro" id="IPR029058">
    <property type="entry name" value="AB_hydrolase_fold"/>
</dbReference>
<sequence>MATIITVHGTFAKPTETNADGGSAPELQWWEAQSTFENDLRELVEGRDGRLDVKPFIWPGDNSEVERREAGARLAKMMRELEARSEPYCIIGHSHGGSVVSSALLECAARRKTLPNLKRWITVGTPFINLRKELWLLTRLSLVRKVIFVASMMLLLMLLIYQVATILTSDRMLFGGLFPRVQYWTIAFMSTPAITIYFLFKYLDGRAMLDHRRRVTRRARENFGARWRAFAHPDDEAIQGLALLPDARLTFFDKSFAVSTITLVSVIALPLIYLAVLFSPPTIVGLSNWLYTHVYEVNLTPEAEADMKALRDELAAIRKSRDRETSATATPQSDQSQQERAALWRQFREKRKALEAKYPNFSEIERATRFRQRFLETKDGQPCEGGVICGGGHDLTYNSGLLLHLVTDELSWFLGANNISGASSQRLLWSLAIPMVVTPLIFGVIALVLMATIQALASVISGVSSRFLNSITNSEVKRAGFGNDTEGEVVAGSADRPPWLDRSQPRLPASVADLVTDYSNAAASQSIAKFRQAIGQIRFAVPPHSADTAISTYFTWKELVHASYFDVPEFRKLVAQAVCRADGFAPSERFVADPDFVRTEQWLAAIEQSPGTTQVPSDRDPTEKDAKAVAAVVTSTVKAQP</sequence>
<dbReference type="SUPFAM" id="SSF53474">
    <property type="entry name" value="alpha/beta-Hydrolases"/>
    <property type="match status" value="1"/>
</dbReference>
<keyword evidence="1" id="KW-1133">Transmembrane helix</keyword>
<feature type="transmembrane region" description="Helical" evidence="1">
    <location>
        <begin position="181"/>
        <end position="203"/>
    </location>
</feature>
<feature type="transmembrane region" description="Helical" evidence="1">
    <location>
        <begin position="142"/>
        <end position="161"/>
    </location>
</feature>
<dbReference type="OrthoDB" id="231913at2"/>
<keyword evidence="1" id="KW-0472">Membrane</keyword>
<protein>
    <submittedName>
        <fullName evidence="2">Uncharacterized protein</fullName>
    </submittedName>
</protein>